<gene>
    <name evidence="2" type="ORF">UFOPK3564_03084</name>
</gene>
<name>A0A6J7JIT5_9ZZZZ</name>
<feature type="compositionally biased region" description="Low complexity" evidence="1">
    <location>
        <begin position="26"/>
        <end position="37"/>
    </location>
</feature>
<reference evidence="2" key="1">
    <citation type="submission" date="2020-05" db="EMBL/GenBank/DDBJ databases">
        <authorList>
            <person name="Chiriac C."/>
            <person name="Salcher M."/>
            <person name="Ghai R."/>
            <person name="Kavagutti S V."/>
        </authorList>
    </citation>
    <scope>NUCLEOTIDE SEQUENCE</scope>
</reference>
<feature type="region of interest" description="Disordered" evidence="1">
    <location>
        <begin position="26"/>
        <end position="56"/>
    </location>
</feature>
<sequence>MRRVRPSVALVLASLALPAAAGGLAAPASAQAPQPDDACAEPLDRGGRESHRFEDGRRTWDPGRVVVTPTRADPDRYCIEVRFGGRAVLHESSTKGWERRGGRWVVIGGDGGGRELTRSYTRTVRIKERRRVEYRFDVTVGGRTYRASFRLRNL</sequence>
<organism evidence="2">
    <name type="scientific">freshwater metagenome</name>
    <dbReference type="NCBI Taxonomy" id="449393"/>
    <lineage>
        <taxon>unclassified sequences</taxon>
        <taxon>metagenomes</taxon>
        <taxon>ecological metagenomes</taxon>
    </lineage>
</organism>
<accession>A0A6J7JIT5</accession>
<dbReference type="AlphaFoldDB" id="A0A6J7JIT5"/>
<dbReference type="EMBL" id="CAFBMK010000265">
    <property type="protein sequence ID" value="CAB4943400.1"/>
    <property type="molecule type" value="Genomic_DNA"/>
</dbReference>
<protein>
    <submittedName>
        <fullName evidence="2">Unannotated protein</fullName>
    </submittedName>
</protein>
<evidence type="ECO:0000256" key="1">
    <source>
        <dbReference type="SAM" id="MobiDB-lite"/>
    </source>
</evidence>
<evidence type="ECO:0000313" key="2">
    <source>
        <dbReference type="EMBL" id="CAB4943400.1"/>
    </source>
</evidence>
<feature type="compositionally biased region" description="Basic and acidic residues" evidence="1">
    <location>
        <begin position="42"/>
        <end position="56"/>
    </location>
</feature>
<proteinExistence type="predicted"/>